<keyword evidence="4" id="KW-0560">Oxidoreductase</keyword>
<dbReference type="SUPFAM" id="SSF54373">
    <property type="entry name" value="FAD-linked reductases, C-terminal domain"/>
    <property type="match status" value="1"/>
</dbReference>
<evidence type="ECO:0000313" key="8">
    <source>
        <dbReference type="Proteomes" id="UP000248021"/>
    </source>
</evidence>
<name>A0A2V3TWC7_9HYPH</name>
<keyword evidence="2" id="KW-0285">Flavoprotein</keyword>
<dbReference type="PANTHER" id="PTHR13789:SF318">
    <property type="entry name" value="GERANYLGERANYL DIPHOSPHATE REDUCTASE"/>
    <property type="match status" value="1"/>
</dbReference>
<feature type="domain" description="FAD-binding" evidence="6">
    <location>
        <begin position="7"/>
        <end position="351"/>
    </location>
</feature>
<organism evidence="7 8">
    <name type="scientific">Chelatococcus asaccharovorans</name>
    <dbReference type="NCBI Taxonomy" id="28210"/>
    <lineage>
        <taxon>Bacteria</taxon>
        <taxon>Pseudomonadati</taxon>
        <taxon>Pseudomonadota</taxon>
        <taxon>Alphaproteobacteria</taxon>
        <taxon>Hyphomicrobiales</taxon>
        <taxon>Chelatococcaceae</taxon>
        <taxon>Chelatococcus</taxon>
    </lineage>
</organism>
<dbReference type="Proteomes" id="UP000248021">
    <property type="component" value="Unassembled WGS sequence"/>
</dbReference>
<dbReference type="Gene3D" id="3.50.50.60">
    <property type="entry name" value="FAD/NAD(P)-binding domain"/>
    <property type="match status" value="1"/>
</dbReference>
<evidence type="ECO:0000259" key="6">
    <source>
        <dbReference type="Pfam" id="PF01494"/>
    </source>
</evidence>
<dbReference type="AlphaFoldDB" id="A0A2V3TWC7"/>
<dbReference type="OrthoDB" id="4230779at2"/>
<dbReference type="InterPro" id="IPR036188">
    <property type="entry name" value="FAD/NAD-bd_sf"/>
</dbReference>
<evidence type="ECO:0000256" key="4">
    <source>
        <dbReference type="ARBA" id="ARBA00023002"/>
    </source>
</evidence>
<comment type="caution">
    <text evidence="7">The sequence shown here is derived from an EMBL/GenBank/DDBJ whole genome shotgun (WGS) entry which is preliminary data.</text>
</comment>
<dbReference type="InterPro" id="IPR002938">
    <property type="entry name" value="FAD-bd"/>
</dbReference>
<evidence type="ECO:0000256" key="3">
    <source>
        <dbReference type="ARBA" id="ARBA00022827"/>
    </source>
</evidence>
<dbReference type="GO" id="GO:0004497">
    <property type="term" value="F:monooxygenase activity"/>
    <property type="evidence" value="ECO:0007669"/>
    <property type="project" value="UniProtKB-KW"/>
</dbReference>
<comment type="cofactor">
    <cofactor evidence="1">
        <name>FAD</name>
        <dbReference type="ChEBI" id="CHEBI:57692"/>
    </cofactor>
</comment>
<dbReference type="SUPFAM" id="SSF51905">
    <property type="entry name" value="FAD/NAD(P)-binding domain"/>
    <property type="match status" value="1"/>
</dbReference>
<dbReference type="InterPro" id="IPR050493">
    <property type="entry name" value="FAD-dep_Monooxygenase_BioMet"/>
</dbReference>
<dbReference type="RefSeq" id="WP_110377778.1">
    <property type="nucleotide sequence ID" value="NZ_JAHBRY010000001.1"/>
</dbReference>
<keyword evidence="3" id="KW-0274">FAD</keyword>
<dbReference type="GO" id="GO:0071949">
    <property type="term" value="F:FAD binding"/>
    <property type="evidence" value="ECO:0007669"/>
    <property type="project" value="InterPro"/>
</dbReference>
<dbReference type="Pfam" id="PF01494">
    <property type="entry name" value="FAD_binding_3"/>
    <property type="match status" value="1"/>
</dbReference>
<dbReference type="PANTHER" id="PTHR13789">
    <property type="entry name" value="MONOOXYGENASE"/>
    <property type="match status" value="1"/>
</dbReference>
<keyword evidence="8" id="KW-1185">Reference proteome</keyword>
<protein>
    <submittedName>
        <fullName evidence="7">Salicylate hydroxylase</fullName>
    </submittedName>
</protein>
<sequence length="396" mass="42305">MTNADPIVVGGGIGGLTVALALARRGIGVTVMEQRTVLTEPGAGIQLSPNASRILIDLGLASAVGRRAVEPEQLTVHAMGSARLLAAMPLGRAMRGRHGAPYWVILRSDLHTVLLDAARSTPNIRLRIGRQVVAMVEGPLGATVSVNGDRGQETVNTPLVIGADGLWSKVRSTIAPATPEFRGYIAWRATLPMADVPGEFRGKQSRLWLGRDTHVVHYPVAGGRELNVVAIVASKTPADGNAAAGDPAALKRRLRGGDRALRQLIDAVPQWLMWPLYDLPPLPRWSKGGAVLIGDAAHPVLPFLAQGGALAIEDAAILAQLIVPEPGRLAATASALAAFEEMRKARAARVQAEARRNGAIYHMRWPLALARNMAMKRLGSEGFLARYDWLYGWSPD</sequence>
<evidence type="ECO:0000256" key="2">
    <source>
        <dbReference type="ARBA" id="ARBA00022630"/>
    </source>
</evidence>
<accession>A0A2V3TWC7</accession>
<proteinExistence type="predicted"/>
<reference evidence="7 8" key="1">
    <citation type="submission" date="2018-05" db="EMBL/GenBank/DDBJ databases">
        <title>Genomic Encyclopedia of Type Strains, Phase IV (KMG-IV): sequencing the most valuable type-strain genomes for metagenomic binning, comparative biology and taxonomic classification.</title>
        <authorList>
            <person name="Goeker M."/>
        </authorList>
    </citation>
    <scope>NUCLEOTIDE SEQUENCE [LARGE SCALE GENOMIC DNA]</scope>
    <source>
        <strain evidence="7 8">DSM 6462</strain>
    </source>
</reference>
<evidence type="ECO:0000313" key="7">
    <source>
        <dbReference type="EMBL" id="PXW53256.1"/>
    </source>
</evidence>
<evidence type="ECO:0000256" key="1">
    <source>
        <dbReference type="ARBA" id="ARBA00001974"/>
    </source>
</evidence>
<dbReference type="EMBL" id="QJJK01000014">
    <property type="protein sequence ID" value="PXW53256.1"/>
    <property type="molecule type" value="Genomic_DNA"/>
</dbReference>
<dbReference type="PRINTS" id="PR00420">
    <property type="entry name" value="RNGMNOXGNASE"/>
</dbReference>
<keyword evidence="5" id="KW-0503">Monooxygenase</keyword>
<gene>
    <name evidence="7" type="ORF">C7450_114133</name>
</gene>
<evidence type="ECO:0000256" key="5">
    <source>
        <dbReference type="ARBA" id="ARBA00023033"/>
    </source>
</evidence>